<gene>
    <name evidence="2" type="primary">P0475H04.15</name>
</gene>
<accession>Q657W1</accession>
<organism evidence="2">
    <name type="scientific">Oryza sativa subsp. japonica</name>
    <name type="common">Rice</name>
    <dbReference type="NCBI Taxonomy" id="39947"/>
    <lineage>
        <taxon>Eukaryota</taxon>
        <taxon>Viridiplantae</taxon>
        <taxon>Streptophyta</taxon>
        <taxon>Embryophyta</taxon>
        <taxon>Tracheophyta</taxon>
        <taxon>Spermatophyta</taxon>
        <taxon>Magnoliopsida</taxon>
        <taxon>Liliopsida</taxon>
        <taxon>Poales</taxon>
        <taxon>Poaceae</taxon>
        <taxon>BOP clade</taxon>
        <taxon>Oryzoideae</taxon>
        <taxon>Oryzeae</taxon>
        <taxon>Oryzinae</taxon>
        <taxon>Oryza</taxon>
        <taxon>Oryza sativa</taxon>
    </lineage>
</organism>
<protein>
    <submittedName>
        <fullName evidence="2">Uncharacterized protein</fullName>
    </submittedName>
</protein>
<evidence type="ECO:0000256" key="1">
    <source>
        <dbReference type="SAM" id="Phobius"/>
    </source>
</evidence>
<feature type="transmembrane region" description="Helical" evidence="1">
    <location>
        <begin position="6"/>
        <end position="30"/>
    </location>
</feature>
<keyword evidence="1" id="KW-0812">Transmembrane</keyword>
<name>Q657W1_ORYSJ</name>
<keyword evidence="1" id="KW-0472">Membrane</keyword>
<evidence type="ECO:0000313" key="2">
    <source>
        <dbReference type="EMBL" id="BAD44904.1"/>
    </source>
</evidence>
<dbReference type="EMBL" id="AP002871">
    <property type="protein sequence ID" value="BAD44904.1"/>
    <property type="molecule type" value="Genomic_DNA"/>
</dbReference>
<keyword evidence="1" id="KW-1133">Transmembrane helix</keyword>
<dbReference type="Proteomes" id="UP000817658">
    <property type="component" value="Chromosome 1"/>
</dbReference>
<sequence>MCQFSVLAVLADVFGVAASAGVWMFCNTCLWSSCLRRHRRVTTSTTISRSAPRHHQHNHLSIRIM</sequence>
<proteinExistence type="predicted"/>
<dbReference type="AlphaFoldDB" id="Q657W1"/>
<reference evidence="2" key="1">
    <citation type="journal article" date="2002" name="Nature">
        <title>The genome sequence and structure of rice chromosome 1.</title>
        <authorList>
            <person name="Sasaki T."/>
            <person name="Matsumoto T."/>
            <person name="Yamamoto K."/>
            <person name="Sakata K."/>
            <person name="Baba T."/>
            <person name="Katayose Y."/>
            <person name="Wu J."/>
            <person name="Niimura Y."/>
            <person name="Cheng Z."/>
            <person name="Nagamura Y."/>
            <person name="Antonio B.A."/>
            <person name="Kanamori H."/>
            <person name="Hosokawa S."/>
            <person name="Masukawa M."/>
            <person name="Arikawa K."/>
            <person name="Chiden Y."/>
            <person name="Hayashi M."/>
            <person name="Okamoto M."/>
            <person name="Ando T."/>
            <person name="Aoki H."/>
            <person name="Arita K."/>
            <person name="Hamada M."/>
            <person name="Harada C."/>
            <person name="Hijishita S."/>
            <person name="Honda M."/>
            <person name="Ichikawa Y."/>
            <person name="Idonuma A."/>
            <person name="Iijima M."/>
            <person name="Ikeda M."/>
            <person name="Ikeno M."/>
            <person name="Itoh S."/>
            <person name="Itoh T."/>
            <person name="Itoh Y."/>
            <person name="Itoh Y."/>
            <person name="Iwabuchi A."/>
            <person name="Kamiya K."/>
            <person name="Karasawa W."/>
            <person name="Katagiri S."/>
            <person name="Kikuta A."/>
            <person name="Kobayashi N."/>
            <person name="Kono I."/>
            <person name="Machita K."/>
            <person name="Maehara T."/>
            <person name="Mizuno H."/>
            <person name="Mizubayashi T."/>
            <person name="Mukai Y."/>
            <person name="Nagasaki H."/>
            <person name="Nakashima M."/>
            <person name="Nakama Y."/>
            <person name="Nakamichi Y."/>
            <person name="Nakamura M."/>
            <person name="Namiki N."/>
            <person name="Negishi M."/>
            <person name="Ohta I."/>
            <person name="Ono N."/>
            <person name="Saji S."/>
            <person name="Sakai K."/>
            <person name="Shibata M."/>
            <person name="Shimokawa T."/>
            <person name="Shomura A."/>
            <person name="Song J."/>
            <person name="Takazaki Y."/>
            <person name="Terasawa K."/>
            <person name="Tsuji K."/>
            <person name="Waki K."/>
            <person name="Yamagata H."/>
            <person name="Yamane H."/>
            <person name="Yoshiki S."/>
            <person name="Yoshihara R."/>
            <person name="Yukawa K."/>
            <person name="Zhong H."/>
            <person name="Iwama H."/>
            <person name="Endo T."/>
            <person name="Ito H."/>
            <person name="Hahn J.H."/>
            <person name="Kim H.I."/>
            <person name="Eun M.Y."/>
            <person name="Yano M."/>
            <person name="Jiang J."/>
            <person name="Gojobori T."/>
        </authorList>
    </citation>
    <scope>NUCLEOTIDE SEQUENCE [LARGE SCALE GENOMIC DNA]</scope>
</reference>